<keyword evidence="1" id="KW-0812">Transmembrane</keyword>
<proteinExistence type="predicted"/>
<name>A0A1H3XGY5_9FLAO</name>
<keyword evidence="1" id="KW-0472">Membrane</keyword>
<accession>A0A1H3XGY5</accession>
<dbReference type="RefSeq" id="WP_093239735.1">
    <property type="nucleotide sequence ID" value="NZ_FNQF01000002.1"/>
</dbReference>
<evidence type="ECO:0000313" key="3">
    <source>
        <dbReference type="Proteomes" id="UP000198820"/>
    </source>
</evidence>
<evidence type="ECO:0000313" key="2">
    <source>
        <dbReference type="EMBL" id="SDZ98480.1"/>
    </source>
</evidence>
<dbReference type="AlphaFoldDB" id="A0A1H3XGY5"/>
<gene>
    <name evidence="2" type="ORF">SAMN05421540_102356</name>
</gene>
<reference evidence="2 3" key="1">
    <citation type="submission" date="2016-10" db="EMBL/GenBank/DDBJ databases">
        <authorList>
            <person name="de Groot N.N."/>
        </authorList>
    </citation>
    <scope>NUCLEOTIDE SEQUENCE [LARGE SCALE GENOMIC DNA]</scope>
    <source>
        <strain evidence="2 3">DSM 23581</strain>
    </source>
</reference>
<dbReference type="STRING" id="908615.SAMN05421540_102356"/>
<sequence>MQIRKPHIAYFLIVIVLSFTIKSAFFMSYYAVFTDTFIENFCVNQDNEELQCDGKCYLSKVLDQDDSSEEKRFEIHAEKDLVFSITSFENPKNDVININHSPNYIYNNFYNYLFSQAFLKPPLVS</sequence>
<protein>
    <submittedName>
        <fullName evidence="2">Uncharacterized protein</fullName>
    </submittedName>
</protein>
<dbReference type="Proteomes" id="UP000198820">
    <property type="component" value="Unassembled WGS sequence"/>
</dbReference>
<dbReference type="EMBL" id="FNQF01000002">
    <property type="protein sequence ID" value="SDZ98480.1"/>
    <property type="molecule type" value="Genomic_DNA"/>
</dbReference>
<keyword evidence="1" id="KW-1133">Transmembrane helix</keyword>
<organism evidence="2 3">
    <name type="scientific">Psychroflexus halocasei</name>
    <dbReference type="NCBI Taxonomy" id="908615"/>
    <lineage>
        <taxon>Bacteria</taxon>
        <taxon>Pseudomonadati</taxon>
        <taxon>Bacteroidota</taxon>
        <taxon>Flavobacteriia</taxon>
        <taxon>Flavobacteriales</taxon>
        <taxon>Flavobacteriaceae</taxon>
        <taxon>Psychroflexus</taxon>
    </lineage>
</organism>
<feature type="transmembrane region" description="Helical" evidence="1">
    <location>
        <begin position="7"/>
        <end position="32"/>
    </location>
</feature>
<keyword evidence="3" id="KW-1185">Reference proteome</keyword>
<evidence type="ECO:0000256" key="1">
    <source>
        <dbReference type="SAM" id="Phobius"/>
    </source>
</evidence>